<dbReference type="AlphaFoldDB" id="B3ERP6"/>
<dbReference type="RefSeq" id="WP_012472663.1">
    <property type="nucleotide sequence ID" value="NC_010830.1"/>
</dbReference>
<dbReference type="KEGG" id="aas:Aasi_0490"/>
<dbReference type="eggNOG" id="COG0790">
    <property type="taxonomic scope" value="Bacteria"/>
</dbReference>
<keyword evidence="2" id="KW-1185">Reference proteome</keyword>
<evidence type="ECO:0000313" key="2">
    <source>
        <dbReference type="Proteomes" id="UP000001227"/>
    </source>
</evidence>
<dbReference type="HOGENOM" id="CLU_2490966_0_0_10"/>
<evidence type="ECO:0000313" key="1">
    <source>
        <dbReference type="EMBL" id="ACE05898.1"/>
    </source>
</evidence>
<accession>B3ERP6</accession>
<dbReference type="EMBL" id="CP001102">
    <property type="protein sequence ID" value="ACE05898.1"/>
    <property type="molecule type" value="Genomic_DNA"/>
</dbReference>
<proteinExistence type="predicted"/>
<dbReference type="Proteomes" id="UP000001227">
    <property type="component" value="Chromosome"/>
</dbReference>
<reference evidence="1 2" key="1">
    <citation type="journal article" date="2010" name="J. Bacteriol.">
        <title>The genome of the amoeba symbiont 'Candidatus Amoebophilus asiaticus' reveals common mechanisms for host cell interaction among amoeba-associated bacteria.</title>
        <authorList>
            <person name="Schmitz-Esser S."/>
            <person name="Tischler P."/>
            <person name="Arnold R."/>
            <person name="Montanaro J."/>
            <person name="Wagner M."/>
            <person name="Rattei T."/>
            <person name="Horn M."/>
        </authorList>
    </citation>
    <scope>NUCLEOTIDE SEQUENCE [LARGE SCALE GENOMIC DNA]</scope>
    <source>
        <strain evidence="1 2">5a2</strain>
    </source>
</reference>
<organism evidence="1 2">
    <name type="scientific">Amoebophilus asiaticus (strain 5a2)</name>
    <dbReference type="NCBI Taxonomy" id="452471"/>
    <lineage>
        <taxon>Bacteria</taxon>
        <taxon>Pseudomonadati</taxon>
        <taxon>Bacteroidota</taxon>
        <taxon>Cytophagia</taxon>
        <taxon>Cytophagales</taxon>
        <taxon>Amoebophilaceae</taxon>
        <taxon>Candidatus Amoebophilus</taxon>
    </lineage>
</organism>
<sequence length="86" mass="9821">MAIGGIGGAYTQDKEKRLSALPEMLDEITKIIQKYNVKLIRVENNKDASYEIDLRRHLAENFIQAEVQGYNQGLELIDKTESKHSE</sequence>
<protein>
    <submittedName>
        <fullName evidence="1">Uncharacterized protein</fullName>
    </submittedName>
</protein>
<name>B3ERP6_AMOA5</name>
<gene>
    <name evidence="1" type="ordered locus">Aasi_0490</name>
</gene>